<dbReference type="OrthoDB" id="1664973at2"/>
<protein>
    <submittedName>
        <fullName evidence="2">Uncharacterized protein</fullName>
    </submittedName>
</protein>
<accession>A0A5D6VZW9</accession>
<reference evidence="2 3" key="1">
    <citation type="submission" date="2019-08" db="EMBL/GenBank/DDBJ databases">
        <title>Selenomonas sp. mPRGC5 and Selenomonas sp. mPRGC8 isolated from ruminal fluid of dairy goat (Capra hircus).</title>
        <authorList>
            <person name="Poothong S."/>
            <person name="Nuengjamnong C."/>
            <person name="Tanasupawat S."/>
        </authorList>
    </citation>
    <scope>NUCLEOTIDE SEQUENCE [LARGE SCALE GENOMIC DNA]</scope>
    <source>
        <strain evidence="3">mPRGC5</strain>
    </source>
</reference>
<evidence type="ECO:0000313" key="3">
    <source>
        <dbReference type="Proteomes" id="UP000323646"/>
    </source>
</evidence>
<evidence type="ECO:0000256" key="1">
    <source>
        <dbReference type="SAM" id="SignalP"/>
    </source>
</evidence>
<evidence type="ECO:0000313" key="2">
    <source>
        <dbReference type="EMBL" id="TYZ21711.1"/>
    </source>
</evidence>
<organism evidence="2 3">
    <name type="scientific">Selenomonas ruminis</name>
    <dbReference type="NCBI Taxonomy" id="2593411"/>
    <lineage>
        <taxon>Bacteria</taxon>
        <taxon>Bacillati</taxon>
        <taxon>Bacillota</taxon>
        <taxon>Negativicutes</taxon>
        <taxon>Selenomonadales</taxon>
        <taxon>Selenomonadaceae</taxon>
        <taxon>Selenomonas</taxon>
    </lineage>
</organism>
<feature type="signal peptide" evidence="1">
    <location>
        <begin position="1"/>
        <end position="27"/>
    </location>
</feature>
<gene>
    <name evidence="2" type="ORF">FZ040_09950</name>
</gene>
<proteinExistence type="predicted"/>
<dbReference type="Proteomes" id="UP000323646">
    <property type="component" value="Unassembled WGS sequence"/>
</dbReference>
<sequence>MKQKWFSAGVFLALVFCLLAAWPAAPAGAQAKLLDEDFACHTVTLGDDDDKVIVAFGAPIFDRTVRIAGILVKECDFAGDFTIGFAVNTGKVVDITIKNKKYEARNGVRYGATASWIQQTYGTKKARRIDGNRFYVYDNPKDRFQHLMLQMNAEDNSLLVMRITALPIDDSERQELMIRKPELFREKEQKSVWFIPSEKEIDMSAMPEDKPIRLGGLTE</sequence>
<keyword evidence="1" id="KW-0732">Signal</keyword>
<keyword evidence="3" id="KW-1185">Reference proteome</keyword>
<feature type="chain" id="PRO_5039069502" evidence="1">
    <location>
        <begin position="28"/>
        <end position="219"/>
    </location>
</feature>
<comment type="caution">
    <text evidence="2">The sequence shown here is derived from an EMBL/GenBank/DDBJ whole genome shotgun (WGS) entry which is preliminary data.</text>
</comment>
<name>A0A5D6VZW9_9FIRM</name>
<dbReference type="EMBL" id="VTOY01000008">
    <property type="protein sequence ID" value="TYZ21711.1"/>
    <property type="molecule type" value="Genomic_DNA"/>
</dbReference>
<dbReference type="AlphaFoldDB" id="A0A5D6VZW9"/>
<dbReference type="RefSeq" id="WP_149171837.1">
    <property type="nucleotide sequence ID" value="NZ_VTOY01000008.1"/>
</dbReference>